<evidence type="ECO:0000313" key="2">
    <source>
        <dbReference type="EMBL" id="QSX09572.1"/>
    </source>
</evidence>
<reference evidence="2" key="1">
    <citation type="submission" date="2021-03" db="EMBL/GenBank/DDBJ databases">
        <title>Alkalibacter marinus sp. nov., isolated from tidal flat sediment.</title>
        <authorList>
            <person name="Namirimu T."/>
            <person name="Yang J.-A."/>
            <person name="Yang S.-H."/>
            <person name="Kim Y.-J."/>
            <person name="Kwon K.K."/>
        </authorList>
    </citation>
    <scope>NUCLEOTIDE SEQUENCE</scope>
    <source>
        <strain evidence="2">ES005</strain>
    </source>
</reference>
<evidence type="ECO:0000313" key="3">
    <source>
        <dbReference type="Proteomes" id="UP000663499"/>
    </source>
</evidence>
<name>A0A974XGS0_9FIRM</name>
<evidence type="ECO:0000256" key="1">
    <source>
        <dbReference type="SAM" id="Phobius"/>
    </source>
</evidence>
<dbReference type="KEGG" id="alka:J0B03_05805"/>
<dbReference type="Proteomes" id="UP000663499">
    <property type="component" value="Chromosome"/>
</dbReference>
<dbReference type="AlphaFoldDB" id="A0A974XGS0"/>
<keyword evidence="1" id="KW-0472">Membrane</keyword>
<organism evidence="2 3">
    <name type="scientific">Alkalibacter rhizosphaerae</name>
    <dbReference type="NCBI Taxonomy" id="2815577"/>
    <lineage>
        <taxon>Bacteria</taxon>
        <taxon>Bacillati</taxon>
        <taxon>Bacillota</taxon>
        <taxon>Clostridia</taxon>
        <taxon>Eubacteriales</taxon>
        <taxon>Eubacteriaceae</taxon>
        <taxon>Alkalibacter</taxon>
    </lineage>
</organism>
<feature type="transmembrane region" description="Helical" evidence="1">
    <location>
        <begin position="17"/>
        <end position="36"/>
    </location>
</feature>
<accession>A0A974XGS0</accession>
<gene>
    <name evidence="2" type="ORF">J0B03_05805</name>
</gene>
<proteinExistence type="predicted"/>
<keyword evidence="3" id="KW-1185">Reference proteome</keyword>
<dbReference type="EMBL" id="CP071444">
    <property type="protein sequence ID" value="QSX09572.1"/>
    <property type="molecule type" value="Genomic_DNA"/>
</dbReference>
<keyword evidence="1" id="KW-0812">Transmembrane</keyword>
<sequence length="130" mass="14727">MANVKTITFFFDISNNWIGYFGGITGGLVTLLRVILTLRSNEKIAHINNRHRVIPSLKYSTNEDLKRQNYVGSYTFIVEEFIKYANKEDNGAIKDLSTSIFIKNIGPGNARKMHISIIAKGNYKIISVLE</sequence>
<dbReference type="RefSeq" id="WP_207300903.1">
    <property type="nucleotide sequence ID" value="NZ_CP071444.1"/>
</dbReference>
<keyword evidence="1" id="KW-1133">Transmembrane helix</keyword>
<protein>
    <submittedName>
        <fullName evidence="2">Uncharacterized protein</fullName>
    </submittedName>
</protein>